<feature type="compositionally biased region" description="Polar residues" evidence="1">
    <location>
        <begin position="177"/>
        <end position="187"/>
    </location>
</feature>
<dbReference type="PANTHER" id="PTHR28027">
    <property type="entry name" value="TRANSCRIPTIONAL REGULATOR MIT1"/>
    <property type="match status" value="1"/>
</dbReference>
<dbReference type="Pfam" id="PF09729">
    <property type="entry name" value="Gti1_Pac2"/>
    <property type="match status" value="1"/>
</dbReference>
<feature type="region of interest" description="Disordered" evidence="1">
    <location>
        <begin position="160"/>
        <end position="193"/>
    </location>
</feature>
<feature type="compositionally biased region" description="Basic and acidic residues" evidence="1">
    <location>
        <begin position="251"/>
        <end position="267"/>
    </location>
</feature>
<feature type="region of interest" description="Disordered" evidence="1">
    <location>
        <begin position="305"/>
        <end position="327"/>
    </location>
</feature>
<feature type="region of interest" description="Disordered" evidence="1">
    <location>
        <begin position="340"/>
        <end position="389"/>
    </location>
</feature>
<comment type="caution">
    <text evidence="2">The sequence shown here is derived from an EMBL/GenBank/DDBJ whole genome shotgun (WGS) entry which is preliminary data.</text>
</comment>
<sequence length="553" mass="59732">MESFHGAVNSPNDALLLFEACRTGLLKRVQRRLSESERTAYVVSGAIFIWDEEESGIKRWTDGKHWSPSRINGSFLIYREVEARKTVIPGVSEEKIEYVIKDGGLTKKAISITTSDGRKQHLVSYYLRATSSRNELPAPSDHPLFSDLNISSDIYPEFTPESGAASTASSRSSLHSYTPSITSSHTADSGRPNYVPIPKVKLAAKSSAAAAAAAAAAASSSPASNTNNGGEPSWPYRQDSPAAAASAAAKRQYETLDHPRPSQDSGKHMSIYSLNSLDDGRSYRSYDSQSIRSYDNYSVRSMDAQSVRSYNSHDEQWAPPRDAGADRNHHLGYRVELPPSSHHHLQQHHLHHEPAQFDQSSNNNTASASTFHGSSRIVPPSLHRSPSMVSAMTCPPEFQNAQYGGSRVHTSPHRASSVRSLPIGVVEGGLSGAGASKRELVLPPPKPSSVHHFPLPVASSNSMTPPGGDKSTPMFLAHMNWTPDKNYRRGGGSLEGVSRLGLSGAAVAGAASSSASLPPSPALKHDLETSQQQPPHPQQQSSDAMDWEPVEPR</sequence>
<feature type="compositionally biased region" description="Low complexity" evidence="1">
    <location>
        <begin position="530"/>
        <end position="542"/>
    </location>
</feature>
<dbReference type="InterPro" id="IPR018608">
    <property type="entry name" value="Gti1/Pac2"/>
</dbReference>
<organism evidence="2 3">
    <name type="scientific">Geranomyces variabilis</name>
    <dbReference type="NCBI Taxonomy" id="109894"/>
    <lineage>
        <taxon>Eukaryota</taxon>
        <taxon>Fungi</taxon>
        <taxon>Fungi incertae sedis</taxon>
        <taxon>Chytridiomycota</taxon>
        <taxon>Chytridiomycota incertae sedis</taxon>
        <taxon>Chytridiomycetes</taxon>
        <taxon>Spizellomycetales</taxon>
        <taxon>Powellomycetaceae</taxon>
        <taxon>Geranomyces</taxon>
    </lineage>
</organism>
<dbReference type="EMBL" id="JADGJQ010000062">
    <property type="protein sequence ID" value="KAJ3174651.1"/>
    <property type="molecule type" value="Genomic_DNA"/>
</dbReference>
<accession>A0AAD5XKQ5</accession>
<feature type="compositionally biased region" description="Basic residues" evidence="1">
    <location>
        <begin position="341"/>
        <end position="351"/>
    </location>
</feature>
<feature type="compositionally biased region" description="Low complexity" evidence="1">
    <location>
        <begin position="162"/>
        <end position="176"/>
    </location>
</feature>
<dbReference type="GO" id="GO:0003677">
    <property type="term" value="F:DNA binding"/>
    <property type="evidence" value="ECO:0007669"/>
    <property type="project" value="TreeGrafter"/>
</dbReference>
<dbReference type="Proteomes" id="UP001212152">
    <property type="component" value="Unassembled WGS sequence"/>
</dbReference>
<gene>
    <name evidence="2" type="ORF">HDU87_007023</name>
</gene>
<feature type="region of interest" description="Disordered" evidence="1">
    <location>
        <begin position="505"/>
        <end position="553"/>
    </location>
</feature>
<feature type="compositionally biased region" description="Low complexity" evidence="1">
    <location>
        <begin position="360"/>
        <end position="370"/>
    </location>
</feature>
<reference evidence="2" key="1">
    <citation type="submission" date="2020-05" db="EMBL/GenBank/DDBJ databases">
        <title>Phylogenomic resolution of chytrid fungi.</title>
        <authorList>
            <person name="Stajich J.E."/>
            <person name="Amses K."/>
            <person name="Simmons R."/>
            <person name="Seto K."/>
            <person name="Myers J."/>
            <person name="Bonds A."/>
            <person name="Quandt C.A."/>
            <person name="Barry K."/>
            <person name="Liu P."/>
            <person name="Grigoriev I."/>
            <person name="Longcore J.E."/>
            <person name="James T.Y."/>
        </authorList>
    </citation>
    <scope>NUCLEOTIDE SEQUENCE</scope>
    <source>
        <strain evidence="2">JEL0379</strain>
    </source>
</reference>
<keyword evidence="3" id="KW-1185">Reference proteome</keyword>
<feature type="region of interest" description="Disordered" evidence="1">
    <location>
        <begin position="217"/>
        <end position="270"/>
    </location>
</feature>
<evidence type="ECO:0008006" key="4">
    <source>
        <dbReference type="Google" id="ProtNLM"/>
    </source>
</evidence>
<dbReference type="PANTHER" id="PTHR28027:SF1">
    <property type="entry name" value="CAMP INDEPENDENT REGULATORY PROTEIN (AFU_ORTHOLOGUE AFUA_3G09640)"/>
    <property type="match status" value="1"/>
</dbReference>
<protein>
    <recommendedName>
        <fullName evidence="4">cAMP-independent regulatory protein pac2</fullName>
    </recommendedName>
</protein>
<proteinExistence type="predicted"/>
<dbReference type="AlphaFoldDB" id="A0AAD5XKQ5"/>
<evidence type="ECO:0000256" key="1">
    <source>
        <dbReference type="SAM" id="MobiDB-lite"/>
    </source>
</evidence>
<feature type="compositionally biased region" description="Low complexity" evidence="1">
    <location>
        <begin position="505"/>
        <end position="517"/>
    </location>
</feature>
<evidence type="ECO:0000313" key="3">
    <source>
        <dbReference type="Proteomes" id="UP001212152"/>
    </source>
</evidence>
<name>A0AAD5XKQ5_9FUNG</name>
<evidence type="ECO:0000313" key="2">
    <source>
        <dbReference type="EMBL" id="KAJ3174651.1"/>
    </source>
</evidence>